<dbReference type="InterPro" id="IPR009061">
    <property type="entry name" value="DNA-bd_dom_put_sf"/>
</dbReference>
<dbReference type="InterPro" id="IPR041657">
    <property type="entry name" value="HTH_17"/>
</dbReference>
<sequence length="64" mass="7676">MPDTENLRPSEAAEFLRVSTRTLIRWRNQRVGPAWTKVGGRLIYRRRDLEAWLDRQRVEPVREA</sequence>
<dbReference type="Gene3D" id="1.10.10.10">
    <property type="entry name" value="Winged helix-like DNA-binding domain superfamily/Winged helix DNA-binding domain"/>
    <property type="match status" value="1"/>
</dbReference>
<evidence type="ECO:0000259" key="1">
    <source>
        <dbReference type="Pfam" id="PF12728"/>
    </source>
</evidence>
<dbReference type="AlphaFoldDB" id="A0A540VQR2"/>
<dbReference type="Pfam" id="PF12728">
    <property type="entry name" value="HTH_17"/>
    <property type="match status" value="1"/>
</dbReference>
<evidence type="ECO:0000313" key="3">
    <source>
        <dbReference type="Proteomes" id="UP000315400"/>
    </source>
</evidence>
<dbReference type="SUPFAM" id="SSF46955">
    <property type="entry name" value="Putative DNA-binding domain"/>
    <property type="match status" value="1"/>
</dbReference>
<feature type="domain" description="Helix-turn-helix" evidence="1">
    <location>
        <begin position="7"/>
        <end position="57"/>
    </location>
</feature>
<gene>
    <name evidence="2" type="ORF">FKY71_10590</name>
</gene>
<reference evidence="2 3" key="1">
    <citation type="submission" date="2019-06" db="EMBL/GenBank/DDBJ databases">
        <title>Metagenome assembled Genome of Spiribacter salinus SL48-SHIP from the microbial mat of Salt Lake 48 (Novosibirsk region, Russia).</title>
        <authorList>
            <person name="Shipova A."/>
            <person name="Rozanov A.S."/>
            <person name="Bryanskaya A.V."/>
            <person name="Peltek S.E."/>
        </authorList>
    </citation>
    <scope>NUCLEOTIDE SEQUENCE [LARGE SCALE GENOMIC DNA]</scope>
    <source>
        <strain evidence="2">SL48-SHIP-2</strain>
    </source>
</reference>
<dbReference type="Proteomes" id="UP000315400">
    <property type="component" value="Unassembled WGS sequence"/>
</dbReference>
<dbReference type="InterPro" id="IPR036388">
    <property type="entry name" value="WH-like_DNA-bd_sf"/>
</dbReference>
<proteinExistence type="predicted"/>
<organism evidence="2 3">
    <name type="scientific">Spiribacter salinus</name>
    <dbReference type="NCBI Taxonomy" id="1335746"/>
    <lineage>
        <taxon>Bacteria</taxon>
        <taxon>Pseudomonadati</taxon>
        <taxon>Pseudomonadota</taxon>
        <taxon>Gammaproteobacteria</taxon>
        <taxon>Chromatiales</taxon>
        <taxon>Ectothiorhodospiraceae</taxon>
        <taxon>Spiribacter</taxon>
    </lineage>
</organism>
<dbReference type="EMBL" id="VIFK01000097">
    <property type="protein sequence ID" value="TQE99068.1"/>
    <property type="molecule type" value="Genomic_DNA"/>
</dbReference>
<protein>
    <submittedName>
        <fullName evidence="2">Helix-turn-helix domain-containing protein</fullName>
    </submittedName>
</protein>
<evidence type="ECO:0000313" key="2">
    <source>
        <dbReference type="EMBL" id="TQE99068.1"/>
    </source>
</evidence>
<accession>A0A540VQR2</accession>
<comment type="caution">
    <text evidence="2">The sequence shown here is derived from an EMBL/GenBank/DDBJ whole genome shotgun (WGS) entry which is preliminary data.</text>
</comment>
<name>A0A540VQR2_9GAMM</name>